<accession>A0A562RX20</accession>
<dbReference type="AlphaFoldDB" id="A0A562RX20"/>
<dbReference type="Gene3D" id="3.40.1350.10">
    <property type="match status" value="1"/>
</dbReference>
<dbReference type="GO" id="GO:0003677">
    <property type="term" value="F:DNA binding"/>
    <property type="evidence" value="ECO:0007669"/>
    <property type="project" value="InterPro"/>
</dbReference>
<dbReference type="Pfam" id="PF04471">
    <property type="entry name" value="Mrr_cat"/>
    <property type="match status" value="1"/>
</dbReference>
<dbReference type="EMBL" id="VLLA01000003">
    <property type="protein sequence ID" value="TWI73622.1"/>
    <property type="molecule type" value="Genomic_DNA"/>
</dbReference>
<dbReference type="PANTHER" id="PTHR30015:SF7">
    <property type="entry name" value="TYPE IV METHYL-DIRECTED RESTRICTION ENZYME ECOKMRR"/>
    <property type="match status" value="1"/>
</dbReference>
<evidence type="ECO:0000259" key="1">
    <source>
        <dbReference type="Pfam" id="PF04471"/>
    </source>
</evidence>
<comment type="caution">
    <text evidence="2">The sequence shown here is derived from an EMBL/GenBank/DDBJ whole genome shotgun (WGS) entry which is preliminary data.</text>
</comment>
<feature type="domain" description="Restriction endonuclease type IV Mrr" evidence="1">
    <location>
        <begin position="2"/>
        <end position="95"/>
    </location>
</feature>
<dbReference type="InterPro" id="IPR011335">
    <property type="entry name" value="Restrct_endonuc-II-like"/>
</dbReference>
<dbReference type="GO" id="GO:0009307">
    <property type="term" value="P:DNA restriction-modification system"/>
    <property type="evidence" value="ECO:0007669"/>
    <property type="project" value="InterPro"/>
</dbReference>
<name>A0A562RX20_9BRAD</name>
<dbReference type="SUPFAM" id="SSF52980">
    <property type="entry name" value="Restriction endonuclease-like"/>
    <property type="match status" value="1"/>
</dbReference>
<gene>
    <name evidence="2" type="ORF">IQ16_01760</name>
</gene>
<dbReference type="PANTHER" id="PTHR30015">
    <property type="entry name" value="MRR RESTRICTION SYSTEM PROTEIN"/>
    <property type="match status" value="1"/>
</dbReference>
<proteinExistence type="predicted"/>
<organism evidence="2 3">
    <name type="scientific">Bradyrhizobium huanghuaihaiense</name>
    <dbReference type="NCBI Taxonomy" id="990078"/>
    <lineage>
        <taxon>Bacteria</taxon>
        <taxon>Pseudomonadati</taxon>
        <taxon>Pseudomonadota</taxon>
        <taxon>Alphaproteobacteria</taxon>
        <taxon>Hyphomicrobiales</taxon>
        <taxon>Nitrobacteraceae</taxon>
        <taxon>Bradyrhizobium</taxon>
    </lineage>
</organism>
<sequence length="122" mass="13364">MQRLGRPGDEGIDGVINEDALGLGVVYVQAKRYAAANTIGREQIQQFAGALVGKGATKGVFVTTSAFSRGAVDYPRTIPHLRIVLIDGQELAKLMVQYNVGVRIERTVEVKKIDLDYFEPDE</sequence>
<protein>
    <submittedName>
        <fullName evidence="2">Restriction system protein</fullName>
    </submittedName>
</protein>
<reference evidence="2 3" key="1">
    <citation type="journal article" date="2015" name="Stand. Genomic Sci.">
        <title>Genomic Encyclopedia of Bacterial and Archaeal Type Strains, Phase III: the genomes of soil and plant-associated and newly described type strains.</title>
        <authorList>
            <person name="Whitman W.B."/>
            <person name="Woyke T."/>
            <person name="Klenk H.P."/>
            <person name="Zhou Y."/>
            <person name="Lilburn T.G."/>
            <person name="Beck B.J."/>
            <person name="De Vos P."/>
            <person name="Vandamme P."/>
            <person name="Eisen J.A."/>
            <person name="Garrity G."/>
            <person name="Hugenholtz P."/>
            <person name="Kyrpides N.C."/>
        </authorList>
    </citation>
    <scope>NUCLEOTIDE SEQUENCE [LARGE SCALE GENOMIC DNA]</scope>
    <source>
        <strain evidence="2 3">CGMCC 1.10948</strain>
    </source>
</reference>
<evidence type="ECO:0000313" key="3">
    <source>
        <dbReference type="Proteomes" id="UP000316291"/>
    </source>
</evidence>
<dbReference type="InterPro" id="IPR011856">
    <property type="entry name" value="tRNA_endonuc-like_dom_sf"/>
</dbReference>
<dbReference type="InterPro" id="IPR007560">
    <property type="entry name" value="Restrct_endonuc_IV_Mrr"/>
</dbReference>
<dbReference type="Proteomes" id="UP000316291">
    <property type="component" value="Unassembled WGS sequence"/>
</dbReference>
<dbReference type="InterPro" id="IPR052906">
    <property type="entry name" value="Type_IV_Methyl-Rstrct_Enzyme"/>
</dbReference>
<evidence type="ECO:0000313" key="2">
    <source>
        <dbReference type="EMBL" id="TWI73622.1"/>
    </source>
</evidence>
<dbReference type="GO" id="GO:0015666">
    <property type="term" value="F:restriction endodeoxyribonuclease activity"/>
    <property type="evidence" value="ECO:0007669"/>
    <property type="project" value="TreeGrafter"/>
</dbReference>
<keyword evidence="3" id="KW-1185">Reference proteome</keyword>